<dbReference type="HAMAP" id="MF_02033">
    <property type="entry name" value="FtsA"/>
    <property type="match status" value="1"/>
</dbReference>
<keyword evidence="3 5" id="KW-0472">Membrane</keyword>
<comment type="subunit">
    <text evidence="5">Self-interacts. Interacts with FtsZ.</text>
</comment>
<dbReference type="CDD" id="cd24048">
    <property type="entry name" value="ASKHA_NBD_FtsA"/>
    <property type="match status" value="1"/>
</dbReference>
<dbReference type="PANTHER" id="PTHR32432:SF4">
    <property type="entry name" value="CELL DIVISION PROTEIN FTSA"/>
    <property type="match status" value="1"/>
</dbReference>
<dbReference type="InterPro" id="IPR003494">
    <property type="entry name" value="SHS2_FtsA"/>
</dbReference>
<dbReference type="InterPro" id="IPR020823">
    <property type="entry name" value="Cell_div_FtsA"/>
</dbReference>
<dbReference type="SMART" id="SM00842">
    <property type="entry name" value="FtsA"/>
    <property type="match status" value="1"/>
</dbReference>
<dbReference type="AlphaFoldDB" id="A0A7X2D2Y3"/>
<dbReference type="PIRSF" id="PIRSF003101">
    <property type="entry name" value="FtsA"/>
    <property type="match status" value="1"/>
</dbReference>
<dbReference type="InterPro" id="IPR043129">
    <property type="entry name" value="ATPase_NBD"/>
</dbReference>
<comment type="similarity">
    <text evidence="5 6">Belongs to the FtsA/MreB family.</text>
</comment>
<evidence type="ECO:0000256" key="1">
    <source>
        <dbReference type="ARBA" id="ARBA00022475"/>
    </source>
</evidence>
<dbReference type="Pfam" id="PF02491">
    <property type="entry name" value="SHS2_FTSA"/>
    <property type="match status" value="1"/>
</dbReference>
<dbReference type="Proteomes" id="UP000434582">
    <property type="component" value="Unassembled WGS sequence"/>
</dbReference>
<evidence type="ECO:0000256" key="2">
    <source>
        <dbReference type="ARBA" id="ARBA00022618"/>
    </source>
</evidence>
<dbReference type="Pfam" id="PF14450">
    <property type="entry name" value="FtsA"/>
    <property type="match status" value="1"/>
</dbReference>
<evidence type="ECO:0000256" key="3">
    <source>
        <dbReference type="ARBA" id="ARBA00023136"/>
    </source>
</evidence>
<keyword evidence="2 5" id="KW-0132">Cell division</keyword>
<evidence type="ECO:0000256" key="7">
    <source>
        <dbReference type="SAM" id="MobiDB-lite"/>
    </source>
</evidence>
<keyword evidence="4 5" id="KW-0131">Cell cycle</keyword>
<dbReference type="EMBL" id="WIVE01000025">
    <property type="protein sequence ID" value="MQX36744.1"/>
    <property type="molecule type" value="Genomic_DNA"/>
</dbReference>
<feature type="region of interest" description="Disordered" evidence="7">
    <location>
        <begin position="1"/>
        <end position="23"/>
    </location>
</feature>
<evidence type="ECO:0000313" key="9">
    <source>
        <dbReference type="EMBL" id="MQX36744.1"/>
    </source>
</evidence>
<dbReference type="GO" id="GO:0009898">
    <property type="term" value="C:cytoplasmic side of plasma membrane"/>
    <property type="evidence" value="ECO:0007669"/>
    <property type="project" value="UniProtKB-UniRule"/>
</dbReference>
<comment type="function">
    <text evidence="5 6">Cell division protein that is involved in the assembly of the Z ring. May serve as a membrane anchor for the Z ring.</text>
</comment>
<evidence type="ECO:0000313" key="10">
    <source>
        <dbReference type="Proteomes" id="UP000434582"/>
    </source>
</evidence>
<dbReference type="Gene3D" id="3.30.1490.110">
    <property type="match status" value="1"/>
</dbReference>
<dbReference type="OrthoDB" id="9810567at2"/>
<keyword evidence="1 5" id="KW-1003">Cell membrane</keyword>
<comment type="subcellular location">
    <subcellularLocation>
        <location evidence="5">Cell membrane</location>
        <topology evidence="5">Peripheral membrane protein</topology>
        <orientation evidence="5">Cytoplasmic side</orientation>
    </subcellularLocation>
    <text evidence="5">Localizes to the Z ring in an FtsZ-dependent manner. Targeted to the membrane through a conserved C-terminal amphipathic helix.</text>
</comment>
<comment type="caution">
    <text evidence="9">The sequence shown here is derived from an EMBL/GenBank/DDBJ whole genome shotgun (WGS) entry which is preliminary data.</text>
</comment>
<evidence type="ECO:0000256" key="4">
    <source>
        <dbReference type="ARBA" id="ARBA00023306"/>
    </source>
</evidence>
<gene>
    <name evidence="5 9" type="primary">ftsA</name>
    <name evidence="9" type="ORF">GHC57_09470</name>
</gene>
<evidence type="ECO:0000256" key="6">
    <source>
        <dbReference type="PIRNR" id="PIRNR003101"/>
    </source>
</evidence>
<dbReference type="Gene3D" id="3.30.420.40">
    <property type="match status" value="2"/>
</dbReference>
<accession>A0A7X2D2Y3</accession>
<reference evidence="9 10" key="1">
    <citation type="submission" date="2019-10" db="EMBL/GenBank/DDBJ databases">
        <title>Draft whole-genome sequence of the purple nonsulfur photosynthetic bacterium Roseospira navarrensis DSM 15114.</title>
        <authorList>
            <person name="Kyndt J.A."/>
            <person name="Meyer T.E."/>
        </authorList>
    </citation>
    <scope>NUCLEOTIDE SEQUENCE [LARGE SCALE GENOMIC DNA]</scope>
    <source>
        <strain evidence="9 10">DSM 15114</strain>
    </source>
</reference>
<dbReference type="InterPro" id="IPR050696">
    <property type="entry name" value="FtsA/MreB"/>
</dbReference>
<protein>
    <recommendedName>
        <fullName evidence="5 6">Cell division protein FtsA</fullName>
    </recommendedName>
</protein>
<feature type="domain" description="SHS2" evidence="8">
    <location>
        <begin position="30"/>
        <end position="217"/>
    </location>
</feature>
<dbReference type="SUPFAM" id="SSF53067">
    <property type="entry name" value="Actin-like ATPase domain"/>
    <property type="match status" value="2"/>
</dbReference>
<dbReference type="GO" id="GO:0043093">
    <property type="term" value="P:FtsZ-dependent cytokinesis"/>
    <property type="evidence" value="ECO:0007669"/>
    <property type="project" value="UniProtKB-UniRule"/>
</dbReference>
<dbReference type="NCBIfam" id="TIGR01174">
    <property type="entry name" value="ftsA"/>
    <property type="match status" value="1"/>
</dbReference>
<dbReference type="PANTHER" id="PTHR32432">
    <property type="entry name" value="CELL DIVISION PROTEIN FTSA-RELATED"/>
    <property type="match status" value="1"/>
</dbReference>
<name>A0A7X2D2Y3_9PROT</name>
<keyword evidence="10" id="KW-1185">Reference proteome</keyword>
<sequence length="437" mass="46398">MTTMLLFSRTDRDTSGESAPTPLKRRGGLIAALDVGTTKVACLIARADDDGGVPRVLGIGHHRSRGVRGGRVANPDEVEAAIRNALESAEDMAGERVDGVVVAVTGGAPESERIDVEMDVSGHEVRDSDMRRVLSCVGQHPRDPDRELIHCIPVGYSLDGVDNVLDPRGMYGERLGARIHLVSAASGPLRNLTTVIERCRLDVDGRVAAPYAAGLASLVEDERDLGATVIDMGGGTTSVAVFLGGHVIHVGVIAVGGGHVTNDIAQGLSTPLASAERLKTMYGGVLASPADSREILRVPLVGEDEDQPSQEIPRSYLVQIIRPRVEETLELVRAHLEAAGVDRVAGRRAVLTGGASQMPGMRELAEQILDKQVRPGRPMRLRGLADSVAGPAFATCAGLVSHAVQDQVERPMLDEPPRAGGVFGPVNRIGRWLKENF</sequence>
<proteinExistence type="inferred from homology"/>
<dbReference type="GO" id="GO:0032153">
    <property type="term" value="C:cell division site"/>
    <property type="evidence" value="ECO:0007669"/>
    <property type="project" value="UniProtKB-UniRule"/>
</dbReference>
<organism evidence="9 10">
    <name type="scientific">Roseospira navarrensis</name>
    <dbReference type="NCBI Taxonomy" id="140058"/>
    <lineage>
        <taxon>Bacteria</taxon>
        <taxon>Pseudomonadati</taxon>
        <taxon>Pseudomonadota</taxon>
        <taxon>Alphaproteobacteria</taxon>
        <taxon>Rhodospirillales</taxon>
        <taxon>Rhodospirillaceae</taxon>
        <taxon>Roseospira</taxon>
    </lineage>
</organism>
<evidence type="ECO:0000256" key="5">
    <source>
        <dbReference type="HAMAP-Rule" id="MF_02033"/>
    </source>
</evidence>
<evidence type="ECO:0000259" key="8">
    <source>
        <dbReference type="SMART" id="SM00842"/>
    </source>
</evidence>